<feature type="signal peptide" evidence="1">
    <location>
        <begin position="1"/>
        <end position="22"/>
    </location>
</feature>
<evidence type="ECO:0008006" key="6">
    <source>
        <dbReference type="Google" id="ProtNLM"/>
    </source>
</evidence>
<protein>
    <recommendedName>
        <fullName evidence="6">Lipoprotein</fullName>
    </recommendedName>
</protein>
<comment type="caution">
    <text evidence="2">The sequence shown here is derived from an EMBL/GenBank/DDBJ whole genome shotgun (WGS) entry which is preliminary data.</text>
</comment>
<reference evidence="2 5" key="2">
    <citation type="submission" date="2019-07" db="EMBL/GenBank/DDBJ databases">
        <title>Whole genome shotgun sequence of Myxococcus fulvus NBRC 100333.</title>
        <authorList>
            <person name="Hosoyama A."/>
            <person name="Uohara A."/>
            <person name="Ohji S."/>
            <person name="Ichikawa N."/>
        </authorList>
    </citation>
    <scope>NUCLEOTIDE SEQUENCE [LARGE SCALE GENOMIC DNA]</scope>
    <source>
        <strain evidence="2 5">NBRC 100333</strain>
    </source>
</reference>
<accession>A0A511SZ87</accession>
<dbReference type="PROSITE" id="PS51257">
    <property type="entry name" value="PROKAR_LIPOPROTEIN"/>
    <property type="match status" value="1"/>
</dbReference>
<proteinExistence type="predicted"/>
<dbReference type="Proteomes" id="UP000183760">
    <property type="component" value="Unassembled WGS sequence"/>
</dbReference>
<dbReference type="RefSeq" id="WP_074953332.1">
    <property type="nucleotide sequence ID" value="NZ_BJXR01000023.1"/>
</dbReference>
<reference evidence="3 4" key="1">
    <citation type="submission" date="2016-10" db="EMBL/GenBank/DDBJ databases">
        <authorList>
            <person name="Varghese N."/>
            <person name="Submissions S."/>
        </authorList>
    </citation>
    <scope>NUCLEOTIDE SEQUENCE [LARGE SCALE GENOMIC DNA]</scope>
    <source>
        <strain evidence="3 4">DSM 16525</strain>
    </source>
</reference>
<organism evidence="2 5">
    <name type="scientific">Myxococcus fulvus</name>
    <dbReference type="NCBI Taxonomy" id="33"/>
    <lineage>
        <taxon>Bacteria</taxon>
        <taxon>Pseudomonadati</taxon>
        <taxon>Myxococcota</taxon>
        <taxon>Myxococcia</taxon>
        <taxon>Myxococcales</taxon>
        <taxon>Cystobacterineae</taxon>
        <taxon>Myxococcaceae</taxon>
        <taxon>Myxococcus</taxon>
    </lineage>
</organism>
<sequence length="250" mass="28244">MLRPLAGLLPLCLLATACGTSARQQALLERRESIRESNSAFAAEELANYRGKSGFQETRWGMSPDEVRALYPEARTTSSEGDLRVVTRVTDRPATVDFQFTLNKLAVVSLRFDTSAPLREDFDALSELLSMKYGDPTSRRDTAAEAEARVRSAESYNRSLGEGTRRSRTTADDLAYENKVRVEALAAQSDYVVEKSWKDAETKLQLTGWQQPDTRRLTLDYVSRFLEPHLGKRSTELEDLEKKREQAQEL</sequence>
<gene>
    <name evidence="2" type="ORF">MFU01_22380</name>
    <name evidence="3" type="ORF">SAMN05443572_104174</name>
</gene>
<evidence type="ECO:0000313" key="4">
    <source>
        <dbReference type="Proteomes" id="UP000183760"/>
    </source>
</evidence>
<evidence type="ECO:0000313" key="5">
    <source>
        <dbReference type="Proteomes" id="UP000321514"/>
    </source>
</evidence>
<name>A0A511SZ87_MYXFU</name>
<dbReference type="EMBL" id="BJXR01000023">
    <property type="protein sequence ID" value="GEN07201.1"/>
    <property type="molecule type" value="Genomic_DNA"/>
</dbReference>
<keyword evidence="4" id="KW-1185">Reference proteome</keyword>
<dbReference type="STRING" id="1334629.MFUL124B02_37345"/>
<feature type="chain" id="PRO_5023077354" description="Lipoprotein" evidence="1">
    <location>
        <begin position="23"/>
        <end position="250"/>
    </location>
</feature>
<evidence type="ECO:0000313" key="3">
    <source>
        <dbReference type="EMBL" id="SET97945.1"/>
    </source>
</evidence>
<dbReference type="Proteomes" id="UP000321514">
    <property type="component" value="Unassembled WGS sequence"/>
</dbReference>
<dbReference type="OrthoDB" id="5383092at2"/>
<evidence type="ECO:0000313" key="2">
    <source>
        <dbReference type="EMBL" id="GEN07201.1"/>
    </source>
</evidence>
<keyword evidence="1" id="KW-0732">Signal</keyword>
<evidence type="ECO:0000256" key="1">
    <source>
        <dbReference type="SAM" id="SignalP"/>
    </source>
</evidence>
<dbReference type="AlphaFoldDB" id="A0A511SZ87"/>
<dbReference type="EMBL" id="FOIB01000004">
    <property type="protein sequence ID" value="SET97945.1"/>
    <property type="molecule type" value="Genomic_DNA"/>
</dbReference>